<evidence type="ECO:0000313" key="5">
    <source>
        <dbReference type="Proteomes" id="UP001367676"/>
    </source>
</evidence>
<dbReference type="Gene3D" id="3.40.50.1910">
    <property type="match status" value="1"/>
</dbReference>
<dbReference type="Gene3D" id="3.40.50.2060">
    <property type="match status" value="1"/>
</dbReference>
<gene>
    <name evidence="4" type="ORF">V9T40_009983</name>
</gene>
<organism evidence="4 5">
    <name type="scientific">Parthenolecanium corni</name>
    <dbReference type="NCBI Taxonomy" id="536013"/>
    <lineage>
        <taxon>Eukaryota</taxon>
        <taxon>Metazoa</taxon>
        <taxon>Ecdysozoa</taxon>
        <taxon>Arthropoda</taxon>
        <taxon>Hexapoda</taxon>
        <taxon>Insecta</taxon>
        <taxon>Pterygota</taxon>
        <taxon>Neoptera</taxon>
        <taxon>Paraneoptera</taxon>
        <taxon>Hemiptera</taxon>
        <taxon>Sternorrhyncha</taxon>
        <taxon>Coccoidea</taxon>
        <taxon>Coccidae</taxon>
        <taxon>Parthenolecanium</taxon>
    </lineage>
</organism>
<dbReference type="InterPro" id="IPR027482">
    <property type="entry name" value="Sec1-like_dom2"/>
</dbReference>
<dbReference type="GO" id="GO:0015031">
    <property type="term" value="P:protein transport"/>
    <property type="evidence" value="ECO:0007669"/>
    <property type="project" value="UniProtKB-KW"/>
</dbReference>
<protein>
    <submittedName>
        <fullName evidence="4">Uncharacterized protein</fullName>
    </submittedName>
</protein>
<keyword evidence="2" id="KW-0813">Transport</keyword>
<dbReference type="Gene3D" id="1.25.40.60">
    <property type="match status" value="1"/>
</dbReference>
<dbReference type="FunFam" id="3.90.830.10:FF:000001">
    <property type="entry name" value="syntaxin-binding protein 1 isoform X2"/>
    <property type="match status" value="1"/>
</dbReference>
<dbReference type="GO" id="GO:0051650">
    <property type="term" value="P:establishment of vesicle localization"/>
    <property type="evidence" value="ECO:0007669"/>
    <property type="project" value="UniProtKB-ARBA"/>
</dbReference>
<dbReference type="InterPro" id="IPR043127">
    <property type="entry name" value="Sec-1-like_dom3a"/>
</dbReference>
<evidence type="ECO:0000313" key="4">
    <source>
        <dbReference type="EMBL" id="KAK7597758.1"/>
    </source>
</evidence>
<dbReference type="EMBL" id="JBBCAQ010000017">
    <property type="protein sequence ID" value="KAK7597758.1"/>
    <property type="molecule type" value="Genomic_DNA"/>
</dbReference>
<evidence type="ECO:0000256" key="3">
    <source>
        <dbReference type="ARBA" id="ARBA00022927"/>
    </source>
</evidence>
<dbReference type="InterPro" id="IPR001619">
    <property type="entry name" value="Sec1-like"/>
</dbReference>
<comment type="similarity">
    <text evidence="1">Belongs to the STXBP/unc-18/SEC1 family.</text>
</comment>
<dbReference type="AlphaFoldDB" id="A0AAN9TK18"/>
<dbReference type="InterPro" id="IPR043154">
    <property type="entry name" value="Sec-1-like_dom1"/>
</dbReference>
<dbReference type="Proteomes" id="UP001367676">
    <property type="component" value="Unassembled WGS sequence"/>
</dbReference>
<evidence type="ECO:0000256" key="2">
    <source>
        <dbReference type="ARBA" id="ARBA00022448"/>
    </source>
</evidence>
<dbReference type="InterPro" id="IPR036045">
    <property type="entry name" value="Sec1-like_sf"/>
</dbReference>
<accession>A0AAN9TK18</accession>
<reference evidence="4 5" key="1">
    <citation type="submission" date="2024-03" db="EMBL/GenBank/DDBJ databases">
        <title>Adaptation during the transition from Ophiocordyceps entomopathogen to insect associate is accompanied by gene loss and intensified selection.</title>
        <authorList>
            <person name="Ward C.M."/>
            <person name="Onetto C.A."/>
            <person name="Borneman A.R."/>
        </authorList>
    </citation>
    <scope>NUCLEOTIDE SEQUENCE [LARGE SCALE GENOMIC DNA]</scope>
    <source>
        <strain evidence="4">AWRI1</strain>
        <tissue evidence="4">Single Adult Female</tissue>
    </source>
</reference>
<proteinExistence type="inferred from homology"/>
<dbReference type="GO" id="GO:0016192">
    <property type="term" value="P:vesicle-mediated transport"/>
    <property type="evidence" value="ECO:0007669"/>
    <property type="project" value="InterPro"/>
</dbReference>
<sequence>MALKGLVNQRIMDTVIKSEKKLSDKSIEWRVLVVDQLAMRMVSACCKMHAISAEGITIVEDINKGRQPLPTMEAVYLITPIEKSVQALIKDFADVGRNMYRAAHIYFTEACPDDLFNLLSKAKVAKFIKTLKEINISFVAYERQVFSLDTPDTFRYYYNPLGASSCYNPGCASSRTEHMNRMAEQIATLCATLKEFPSVRYRANFAGNQDLAQLVYDKLKSYKADDPTMGEGGEKVKSQLLILDRGFDITTPVLHELTFQAMVYDLLAIENDVFSYEGKEVILDENDDLWVDLRHEHIADVTKIVTQNLKKFTDSKRLQGEKQSIRDLSTMIKKMPQYQKELRTYSTHLKLAEDCLKKYNNNVDRVCKVEQDLATGLDIAGEPIKDPMHSIMPLLLDQQMSNYDKMRVIILYIISKNGVSEENLNKVIRHGQLSPEEKQAIINLSHMGLNAVLTGDRKKINDYPRRKREGAHRYDVSRWVPIVKDIMEDCIENNLDKRNFPYLFDRAASSGGYVAMNSSAMSARYGQWHKEKVQQPIIRNVPRLIIFIIGGVTYSEIRCAYEVLDVYKNWDVIIGSSHITTPEKFLADLKDLPAKS</sequence>
<keyword evidence="5" id="KW-1185">Reference proteome</keyword>
<dbReference type="Pfam" id="PF00995">
    <property type="entry name" value="Sec1"/>
    <property type="match status" value="1"/>
</dbReference>
<evidence type="ECO:0000256" key="1">
    <source>
        <dbReference type="ARBA" id="ARBA00009884"/>
    </source>
</evidence>
<name>A0AAN9TK18_9HEMI</name>
<dbReference type="FunFam" id="3.40.50.2060:FF:000001">
    <property type="entry name" value="syntaxin-binding protein 1 isoform X2"/>
    <property type="match status" value="1"/>
</dbReference>
<dbReference type="SUPFAM" id="SSF56815">
    <property type="entry name" value="Sec1/munc18-like (SM) proteins"/>
    <property type="match status" value="1"/>
</dbReference>
<dbReference type="PANTHER" id="PTHR11679">
    <property type="entry name" value="VESICLE PROTEIN SORTING-ASSOCIATED"/>
    <property type="match status" value="1"/>
</dbReference>
<keyword evidence="3" id="KW-0653">Protein transport</keyword>
<dbReference type="Gene3D" id="3.90.830.10">
    <property type="entry name" value="Syntaxin Binding Protein 1, Chain A, domain 2"/>
    <property type="match status" value="1"/>
</dbReference>
<comment type="caution">
    <text evidence="4">The sequence shown here is derived from an EMBL/GenBank/DDBJ whole genome shotgun (WGS) entry which is preliminary data.</text>
</comment>
<dbReference type="PIRSF" id="PIRSF005715">
    <property type="entry name" value="VPS45_Sec1"/>
    <property type="match status" value="1"/>
</dbReference>